<dbReference type="EMBL" id="FWWY01000001">
    <property type="protein sequence ID" value="SMC05408.1"/>
    <property type="molecule type" value="Genomic_DNA"/>
</dbReference>
<dbReference type="RefSeq" id="WP_020373969.1">
    <property type="nucleotide sequence ID" value="NZ_FWWY01000001.1"/>
</dbReference>
<dbReference type="PROSITE" id="PS00079">
    <property type="entry name" value="MULTICOPPER_OXIDASE1"/>
    <property type="match status" value="1"/>
</dbReference>
<name>A0A1W1WGH8_SULTA</name>
<protein>
    <submittedName>
        <fullName evidence="4">Sulfocyanin</fullName>
    </submittedName>
</protein>
<keyword evidence="1" id="KW-0479">Metal-binding</keyword>
<gene>
    <name evidence="4" type="ORF">SAMN00768000_2232</name>
</gene>
<dbReference type="InterPro" id="IPR008972">
    <property type="entry name" value="Cupredoxin"/>
</dbReference>
<evidence type="ECO:0000256" key="1">
    <source>
        <dbReference type="ARBA" id="ARBA00022723"/>
    </source>
</evidence>
<sequence>MKLGYVLSLGVLSLSLSGCGLFAGPPPETVPSMVVPSPSHAKSQWMTVNSADHSLSLTVIAGYQSHGFNLNGTQNGAMWITVPVHWHVTVHFTNDSGLSNSLAVVPGPTSNHVVFPGASTKDLTNGISQGQSRVFSFTPTRTGHFRLASLVPGHEDSGMWAHFVVTDGGKPSLRF</sequence>
<dbReference type="Gene3D" id="2.60.40.420">
    <property type="entry name" value="Cupredoxins - blue copper proteins"/>
    <property type="match status" value="1"/>
</dbReference>
<dbReference type="Proteomes" id="UP000192660">
    <property type="component" value="Unassembled WGS sequence"/>
</dbReference>
<keyword evidence="5" id="KW-1185">Reference proteome</keyword>
<dbReference type="InterPro" id="IPR049544">
    <property type="entry name" value="SoxE-like_C"/>
</dbReference>
<dbReference type="Pfam" id="PF06525">
    <property type="entry name" value="SoxE"/>
    <property type="match status" value="1"/>
</dbReference>
<dbReference type="PROSITE" id="PS51257">
    <property type="entry name" value="PROKAR_LIPOPROTEIN"/>
    <property type="match status" value="1"/>
</dbReference>
<dbReference type="GO" id="GO:0046872">
    <property type="term" value="F:metal ion binding"/>
    <property type="evidence" value="ECO:0007669"/>
    <property type="project" value="UniProtKB-KW"/>
</dbReference>
<dbReference type="OrthoDB" id="2083062at2"/>
<feature type="signal peptide" evidence="2">
    <location>
        <begin position="1"/>
        <end position="23"/>
    </location>
</feature>
<feature type="domain" description="Sulfocyanin-like C-terminal" evidence="3">
    <location>
        <begin position="46"/>
        <end position="166"/>
    </location>
</feature>
<reference evidence="5" key="1">
    <citation type="submission" date="2017-04" db="EMBL/GenBank/DDBJ databases">
        <authorList>
            <person name="Varghese N."/>
            <person name="Submissions S."/>
        </authorList>
    </citation>
    <scope>NUCLEOTIDE SEQUENCE [LARGE SCALE GENOMIC DNA]</scope>
    <source>
        <strain evidence="5">DSM 9293</strain>
    </source>
</reference>
<accession>A0A1W1WGH8</accession>
<evidence type="ECO:0000256" key="2">
    <source>
        <dbReference type="SAM" id="SignalP"/>
    </source>
</evidence>
<proteinExistence type="predicted"/>
<evidence type="ECO:0000259" key="3">
    <source>
        <dbReference type="Pfam" id="PF06525"/>
    </source>
</evidence>
<dbReference type="InterPro" id="IPR033138">
    <property type="entry name" value="Cu_oxidase_CS"/>
</dbReference>
<dbReference type="STRING" id="28034.BFX07_09070"/>
<feature type="chain" id="PRO_5010695202" evidence="2">
    <location>
        <begin position="24"/>
        <end position="175"/>
    </location>
</feature>
<organism evidence="4 5">
    <name type="scientific">Sulfobacillus thermosulfidooxidans (strain DSM 9293 / VKM B-1269 / AT-1)</name>
    <dbReference type="NCBI Taxonomy" id="929705"/>
    <lineage>
        <taxon>Bacteria</taxon>
        <taxon>Bacillati</taxon>
        <taxon>Bacillota</taxon>
        <taxon>Clostridia</taxon>
        <taxon>Eubacteriales</taxon>
        <taxon>Clostridiales Family XVII. Incertae Sedis</taxon>
        <taxon>Sulfobacillus</taxon>
    </lineage>
</organism>
<evidence type="ECO:0000313" key="5">
    <source>
        <dbReference type="Proteomes" id="UP000192660"/>
    </source>
</evidence>
<dbReference type="SUPFAM" id="SSF49503">
    <property type="entry name" value="Cupredoxins"/>
    <property type="match status" value="1"/>
</dbReference>
<dbReference type="AlphaFoldDB" id="A0A1W1WGH8"/>
<keyword evidence="2" id="KW-0732">Signal</keyword>
<evidence type="ECO:0000313" key="4">
    <source>
        <dbReference type="EMBL" id="SMC05408.1"/>
    </source>
</evidence>